<dbReference type="Proteomes" id="UP000471031">
    <property type="component" value="Unassembled WGS sequence"/>
</dbReference>
<evidence type="ECO:0000256" key="4">
    <source>
        <dbReference type="ARBA" id="ARBA00022723"/>
    </source>
</evidence>
<dbReference type="FunFam" id="3.40.140.10:FF:000005">
    <property type="entry name" value="tRNA-specific adenosine deaminase"/>
    <property type="match status" value="1"/>
</dbReference>
<dbReference type="InterPro" id="IPR058535">
    <property type="entry name" value="MafB19-deam"/>
</dbReference>
<evidence type="ECO:0000256" key="3">
    <source>
        <dbReference type="ARBA" id="ARBA00022694"/>
    </source>
</evidence>
<dbReference type="InterPro" id="IPR028883">
    <property type="entry name" value="tRNA_aden_deaminase"/>
</dbReference>
<evidence type="ECO:0000313" key="10">
    <source>
        <dbReference type="EMBL" id="MZP42947.1"/>
    </source>
</evidence>
<dbReference type="EC" id="3.5.4.33" evidence="8"/>
<feature type="binding site" evidence="8">
    <location>
        <position position="97"/>
    </location>
    <ligand>
        <name>Zn(2+)</name>
        <dbReference type="ChEBI" id="CHEBI:29105"/>
        <note>catalytic</note>
    </ligand>
</feature>
<dbReference type="HAMAP" id="MF_00972">
    <property type="entry name" value="tRNA_aden_deaminase"/>
    <property type="match status" value="1"/>
</dbReference>
<dbReference type="RefSeq" id="WP_161261514.1">
    <property type="nucleotide sequence ID" value="NZ_JAFBDC010000004.1"/>
</dbReference>
<organism evidence="10 11">
    <name type="scientific">Heliomicrobium gestii</name>
    <name type="common">Heliobacterium gestii</name>
    <dbReference type="NCBI Taxonomy" id="2699"/>
    <lineage>
        <taxon>Bacteria</taxon>
        <taxon>Bacillati</taxon>
        <taxon>Bacillota</taxon>
        <taxon>Clostridia</taxon>
        <taxon>Eubacteriales</taxon>
        <taxon>Heliobacteriaceae</taxon>
        <taxon>Heliomicrobium</taxon>
    </lineage>
</organism>
<dbReference type="Gene3D" id="3.40.140.10">
    <property type="entry name" value="Cytidine Deaminase, domain 2"/>
    <property type="match status" value="1"/>
</dbReference>
<reference evidence="10 11" key="1">
    <citation type="submission" date="2020-01" db="EMBL/GenBank/DDBJ databases">
        <title>Whole genome sequence of Heliobacterium gestii DSM 11169.</title>
        <authorList>
            <person name="Kyndt J.A."/>
            <person name="Meyer T.E."/>
        </authorList>
    </citation>
    <scope>NUCLEOTIDE SEQUENCE [LARGE SCALE GENOMIC DNA]</scope>
    <source>
        <strain evidence="10 11">DSM 11169</strain>
    </source>
</reference>
<gene>
    <name evidence="8" type="primary">tadA</name>
    <name evidence="10" type="ORF">GTO89_07845</name>
</gene>
<evidence type="ECO:0000256" key="7">
    <source>
        <dbReference type="ARBA" id="ARBA00048045"/>
    </source>
</evidence>
<comment type="caution">
    <text evidence="10">The sequence shown here is derived from an EMBL/GenBank/DDBJ whole genome shotgun (WGS) entry which is preliminary data.</text>
</comment>
<keyword evidence="6 8" id="KW-0862">Zinc</keyword>
<evidence type="ECO:0000256" key="2">
    <source>
        <dbReference type="ARBA" id="ARBA00011738"/>
    </source>
</evidence>
<dbReference type="InterPro" id="IPR016193">
    <property type="entry name" value="Cytidine_deaminase-like"/>
</dbReference>
<dbReference type="GO" id="GO:0052717">
    <property type="term" value="F:tRNA-specific adenosine-34 deaminase activity"/>
    <property type="evidence" value="ECO:0007669"/>
    <property type="project" value="UniProtKB-UniRule"/>
</dbReference>
<dbReference type="PROSITE" id="PS51747">
    <property type="entry name" value="CYT_DCMP_DEAMINASES_2"/>
    <property type="match status" value="1"/>
</dbReference>
<dbReference type="PROSITE" id="PS00903">
    <property type="entry name" value="CYT_DCMP_DEAMINASES_1"/>
    <property type="match status" value="1"/>
</dbReference>
<evidence type="ECO:0000256" key="1">
    <source>
        <dbReference type="ARBA" id="ARBA00010669"/>
    </source>
</evidence>
<feature type="domain" description="CMP/dCMP-type deaminase" evidence="9">
    <location>
        <begin position="13"/>
        <end position="159"/>
    </location>
</feature>
<keyword evidence="3 8" id="KW-0819">tRNA processing</keyword>
<dbReference type="SUPFAM" id="SSF53927">
    <property type="entry name" value="Cytidine deaminase-like"/>
    <property type="match status" value="1"/>
</dbReference>
<feature type="binding site" evidence="8">
    <location>
        <position position="94"/>
    </location>
    <ligand>
        <name>Zn(2+)</name>
        <dbReference type="ChEBI" id="CHEBI:29105"/>
        <note>catalytic</note>
    </ligand>
</feature>
<evidence type="ECO:0000313" key="11">
    <source>
        <dbReference type="Proteomes" id="UP000471031"/>
    </source>
</evidence>
<comment type="similarity">
    <text evidence="1">Belongs to the cytidine and deoxycytidylate deaminase family. ADAT2 subfamily.</text>
</comment>
<evidence type="ECO:0000256" key="8">
    <source>
        <dbReference type="HAMAP-Rule" id="MF_00972"/>
    </source>
</evidence>
<comment type="cofactor">
    <cofactor evidence="8">
        <name>Zn(2+)</name>
        <dbReference type="ChEBI" id="CHEBI:29105"/>
    </cofactor>
    <text evidence="8">Binds 1 zinc ion per subunit.</text>
</comment>
<keyword evidence="4 8" id="KW-0479">Metal-binding</keyword>
<dbReference type="PANTHER" id="PTHR11079:SF202">
    <property type="entry name" value="TRNA-SPECIFIC ADENOSINE DEAMINASE"/>
    <property type="match status" value="1"/>
</dbReference>
<proteinExistence type="inferred from homology"/>
<dbReference type="EMBL" id="WXEX01000005">
    <property type="protein sequence ID" value="MZP42947.1"/>
    <property type="molecule type" value="Genomic_DNA"/>
</dbReference>
<evidence type="ECO:0000256" key="5">
    <source>
        <dbReference type="ARBA" id="ARBA00022801"/>
    </source>
</evidence>
<feature type="active site" description="Proton donor" evidence="8">
    <location>
        <position position="66"/>
    </location>
</feature>
<keyword evidence="11" id="KW-1185">Reference proteome</keyword>
<dbReference type="CDD" id="cd01285">
    <property type="entry name" value="nucleoside_deaminase"/>
    <property type="match status" value="1"/>
</dbReference>
<dbReference type="Pfam" id="PF14437">
    <property type="entry name" value="MafB19-deam"/>
    <property type="match status" value="1"/>
</dbReference>
<keyword evidence="5 8" id="KW-0378">Hydrolase</keyword>
<dbReference type="PANTHER" id="PTHR11079">
    <property type="entry name" value="CYTOSINE DEAMINASE FAMILY MEMBER"/>
    <property type="match status" value="1"/>
</dbReference>
<dbReference type="InterPro" id="IPR016192">
    <property type="entry name" value="APOBEC/CMP_deaminase_Zn-bd"/>
</dbReference>
<sequence>MDAFEEQGTAVALDDDKFMGLALEEGRLAFAKGEVPIGCVIVKDGEVIGRGHNLRETDKNPVAHAEVVAVQDAANRTGGWRLAGTTLYVTVEPCPMCAGAIVLARIPRVVFAVMDPKGGAAGTCFNILESHWTNHRVSVQSGVREEEARELMQSFFQRLRKK</sequence>
<evidence type="ECO:0000259" key="9">
    <source>
        <dbReference type="PROSITE" id="PS51747"/>
    </source>
</evidence>
<dbReference type="GO" id="GO:0008270">
    <property type="term" value="F:zinc ion binding"/>
    <property type="evidence" value="ECO:0007669"/>
    <property type="project" value="UniProtKB-UniRule"/>
</dbReference>
<dbReference type="OrthoDB" id="9802676at2"/>
<dbReference type="InterPro" id="IPR002125">
    <property type="entry name" value="CMP_dCMP_dom"/>
</dbReference>
<feature type="binding site" evidence="8">
    <location>
        <position position="64"/>
    </location>
    <ligand>
        <name>Zn(2+)</name>
        <dbReference type="ChEBI" id="CHEBI:29105"/>
        <note>catalytic</note>
    </ligand>
</feature>
<comment type="function">
    <text evidence="8">Catalyzes the deamination of adenosine to inosine at the wobble position 34 of tRNA(Arg2).</text>
</comment>
<comment type="subunit">
    <text evidence="2 8">Homodimer.</text>
</comment>
<dbReference type="AlphaFoldDB" id="A0A845L880"/>
<comment type="catalytic activity">
    <reaction evidence="7 8">
        <text>adenosine(34) in tRNA + H2O + H(+) = inosine(34) in tRNA + NH4(+)</text>
        <dbReference type="Rhea" id="RHEA:43168"/>
        <dbReference type="Rhea" id="RHEA-COMP:10373"/>
        <dbReference type="Rhea" id="RHEA-COMP:10374"/>
        <dbReference type="ChEBI" id="CHEBI:15377"/>
        <dbReference type="ChEBI" id="CHEBI:15378"/>
        <dbReference type="ChEBI" id="CHEBI:28938"/>
        <dbReference type="ChEBI" id="CHEBI:74411"/>
        <dbReference type="ChEBI" id="CHEBI:82852"/>
        <dbReference type="EC" id="3.5.4.33"/>
    </reaction>
</comment>
<protein>
    <recommendedName>
        <fullName evidence="8">tRNA-specific adenosine deaminase</fullName>
        <ecNumber evidence="8">3.5.4.33</ecNumber>
    </recommendedName>
</protein>
<dbReference type="GO" id="GO:0002100">
    <property type="term" value="P:tRNA wobble adenosine to inosine editing"/>
    <property type="evidence" value="ECO:0007669"/>
    <property type="project" value="UniProtKB-UniRule"/>
</dbReference>
<accession>A0A845L880</accession>
<evidence type="ECO:0000256" key="6">
    <source>
        <dbReference type="ARBA" id="ARBA00022833"/>
    </source>
</evidence>
<name>A0A845L880_HELGE</name>